<feature type="compositionally biased region" description="Basic residues" evidence="12">
    <location>
        <begin position="424"/>
        <end position="433"/>
    </location>
</feature>
<evidence type="ECO:0000256" key="5">
    <source>
        <dbReference type="ARBA" id="ARBA00022806"/>
    </source>
</evidence>
<protein>
    <recommendedName>
        <fullName evidence="9">DEAD-box ATP-dependent RNA helicase RhpA</fullName>
        <ecNumber evidence="1">3.6.4.13</ecNumber>
    </recommendedName>
</protein>
<dbReference type="GO" id="GO:0003724">
    <property type="term" value="F:RNA helicase activity"/>
    <property type="evidence" value="ECO:0007669"/>
    <property type="project" value="UniProtKB-EC"/>
</dbReference>
<dbReference type="FunFam" id="3.40.50.300:FF:000108">
    <property type="entry name" value="ATP-dependent RNA helicase RhlE"/>
    <property type="match status" value="1"/>
</dbReference>
<dbReference type="AlphaFoldDB" id="A0A5D0QVB6"/>
<dbReference type="OrthoDB" id="9785240at2"/>
<feature type="compositionally biased region" description="Polar residues" evidence="12">
    <location>
        <begin position="379"/>
        <end position="390"/>
    </location>
</feature>
<dbReference type="CDD" id="cd00268">
    <property type="entry name" value="DEADc"/>
    <property type="match status" value="1"/>
</dbReference>
<dbReference type="Gene3D" id="3.40.50.300">
    <property type="entry name" value="P-loop containing nucleotide triphosphate hydrolases"/>
    <property type="match status" value="2"/>
</dbReference>
<dbReference type="InterPro" id="IPR050079">
    <property type="entry name" value="DEAD_box_RNA_helicase"/>
</dbReference>
<evidence type="ECO:0000259" key="13">
    <source>
        <dbReference type="PROSITE" id="PS51192"/>
    </source>
</evidence>
<dbReference type="SMART" id="SM00490">
    <property type="entry name" value="HELICc"/>
    <property type="match status" value="1"/>
</dbReference>
<dbReference type="Pfam" id="PF00271">
    <property type="entry name" value="Helicase_C"/>
    <property type="match status" value="1"/>
</dbReference>
<dbReference type="Pfam" id="PF00270">
    <property type="entry name" value="DEAD"/>
    <property type="match status" value="1"/>
</dbReference>
<accession>A0A5D0QVB6</accession>
<dbReference type="GO" id="GO:0016787">
    <property type="term" value="F:hydrolase activity"/>
    <property type="evidence" value="ECO:0007669"/>
    <property type="project" value="UniProtKB-KW"/>
</dbReference>
<comment type="catalytic activity">
    <reaction evidence="8">
        <text>ATP + H2O = ADP + phosphate + H(+)</text>
        <dbReference type="Rhea" id="RHEA:13065"/>
        <dbReference type="ChEBI" id="CHEBI:15377"/>
        <dbReference type="ChEBI" id="CHEBI:15378"/>
        <dbReference type="ChEBI" id="CHEBI:30616"/>
        <dbReference type="ChEBI" id="CHEBI:43474"/>
        <dbReference type="ChEBI" id="CHEBI:456216"/>
        <dbReference type="EC" id="3.6.4.13"/>
    </reaction>
</comment>
<keyword evidence="17" id="KW-1185">Reference proteome</keyword>
<dbReference type="InterPro" id="IPR001650">
    <property type="entry name" value="Helicase_C-like"/>
</dbReference>
<evidence type="ECO:0000256" key="1">
    <source>
        <dbReference type="ARBA" id="ARBA00012552"/>
    </source>
</evidence>
<feature type="compositionally biased region" description="Low complexity" evidence="12">
    <location>
        <begin position="391"/>
        <end position="405"/>
    </location>
</feature>
<dbReference type="InterPro" id="IPR011545">
    <property type="entry name" value="DEAD/DEAH_box_helicase_dom"/>
</dbReference>
<dbReference type="PANTHER" id="PTHR47959:SF13">
    <property type="entry name" value="ATP-DEPENDENT RNA HELICASE RHLE"/>
    <property type="match status" value="1"/>
</dbReference>
<evidence type="ECO:0000259" key="15">
    <source>
        <dbReference type="PROSITE" id="PS51195"/>
    </source>
</evidence>
<dbReference type="GO" id="GO:0003676">
    <property type="term" value="F:nucleic acid binding"/>
    <property type="evidence" value="ECO:0007669"/>
    <property type="project" value="InterPro"/>
</dbReference>
<evidence type="ECO:0000256" key="7">
    <source>
        <dbReference type="ARBA" id="ARBA00038437"/>
    </source>
</evidence>
<comment type="caution">
    <text evidence="16">The sequence shown here is derived from an EMBL/GenBank/DDBJ whole genome shotgun (WGS) entry which is preliminary data.</text>
</comment>
<gene>
    <name evidence="16" type="ORF">ES675_09700</name>
</gene>
<dbReference type="PROSITE" id="PS51194">
    <property type="entry name" value="HELICASE_CTER"/>
    <property type="match status" value="1"/>
</dbReference>
<feature type="domain" description="Helicase C-terminal" evidence="14">
    <location>
        <begin position="229"/>
        <end position="382"/>
    </location>
</feature>
<dbReference type="InterPro" id="IPR044742">
    <property type="entry name" value="DEAD/DEAH_RhlB"/>
</dbReference>
<evidence type="ECO:0000256" key="12">
    <source>
        <dbReference type="SAM" id="MobiDB-lite"/>
    </source>
</evidence>
<feature type="domain" description="Helicase ATP-binding" evidence="13">
    <location>
        <begin position="32"/>
        <end position="206"/>
    </location>
</feature>
<dbReference type="GO" id="GO:0042255">
    <property type="term" value="P:ribosome assembly"/>
    <property type="evidence" value="ECO:0007669"/>
    <property type="project" value="UniProtKB-ARBA"/>
</dbReference>
<dbReference type="InterPro" id="IPR000629">
    <property type="entry name" value="RNA-helicase_DEAD-box_CS"/>
</dbReference>
<dbReference type="EMBL" id="VSKL01000003">
    <property type="protein sequence ID" value="TYB72809.1"/>
    <property type="molecule type" value="Genomic_DNA"/>
</dbReference>
<dbReference type="InterPro" id="IPR014001">
    <property type="entry name" value="Helicase_ATP-bd"/>
</dbReference>
<dbReference type="PROSITE" id="PS00039">
    <property type="entry name" value="DEAD_ATP_HELICASE"/>
    <property type="match status" value="1"/>
</dbReference>
<reference evidence="16 17" key="1">
    <citation type="submission" date="2019-08" db="EMBL/GenBank/DDBJ databases">
        <title>Genomes of Antarctic Bizionia species.</title>
        <authorList>
            <person name="Bowman J.P."/>
        </authorList>
    </citation>
    <scope>NUCLEOTIDE SEQUENCE [LARGE SCALE GENOMIC DNA]</scope>
    <source>
        <strain evidence="16 17">APA-1</strain>
    </source>
</reference>
<keyword evidence="2" id="KW-0963">Cytoplasm</keyword>
<organism evidence="16 17">
    <name type="scientific">Bizionia algoritergicola</name>
    <dbReference type="NCBI Taxonomy" id="291187"/>
    <lineage>
        <taxon>Bacteria</taxon>
        <taxon>Pseudomonadati</taxon>
        <taxon>Bacteroidota</taxon>
        <taxon>Flavobacteriia</taxon>
        <taxon>Flavobacteriales</taxon>
        <taxon>Flavobacteriaceae</taxon>
        <taxon>Bizionia</taxon>
    </lineage>
</organism>
<dbReference type="CDD" id="cd18787">
    <property type="entry name" value="SF2_C_DEAD"/>
    <property type="match status" value="1"/>
</dbReference>
<evidence type="ECO:0000259" key="14">
    <source>
        <dbReference type="PROSITE" id="PS51194"/>
    </source>
</evidence>
<dbReference type="FunFam" id="3.40.50.300:FF:000468">
    <property type="entry name" value="ATP-dependent RNA helicase RhlE"/>
    <property type="match status" value="1"/>
</dbReference>
<dbReference type="InterPro" id="IPR014014">
    <property type="entry name" value="RNA_helicase_DEAD_Q_motif"/>
</dbReference>
<comment type="similarity">
    <text evidence="7 11">Belongs to the DEAD box helicase family.</text>
</comment>
<name>A0A5D0QVB6_9FLAO</name>
<dbReference type="GO" id="GO:0005524">
    <property type="term" value="F:ATP binding"/>
    <property type="evidence" value="ECO:0007669"/>
    <property type="project" value="UniProtKB-KW"/>
</dbReference>
<dbReference type="GO" id="GO:0009266">
    <property type="term" value="P:response to temperature stimulus"/>
    <property type="evidence" value="ECO:0007669"/>
    <property type="project" value="UniProtKB-ARBA"/>
</dbReference>
<evidence type="ECO:0000256" key="10">
    <source>
        <dbReference type="PROSITE-ProRule" id="PRU00552"/>
    </source>
</evidence>
<keyword evidence="5 11" id="KW-0347">Helicase</keyword>
<feature type="domain" description="DEAD-box RNA helicase Q" evidence="15">
    <location>
        <begin position="1"/>
        <end position="29"/>
    </location>
</feature>
<dbReference type="PROSITE" id="PS51192">
    <property type="entry name" value="HELICASE_ATP_BIND_1"/>
    <property type="match status" value="1"/>
</dbReference>
<evidence type="ECO:0000256" key="6">
    <source>
        <dbReference type="ARBA" id="ARBA00022840"/>
    </source>
</evidence>
<dbReference type="SUPFAM" id="SSF52540">
    <property type="entry name" value="P-loop containing nucleoside triphosphate hydrolases"/>
    <property type="match status" value="2"/>
</dbReference>
<dbReference type="Proteomes" id="UP000324358">
    <property type="component" value="Unassembled WGS sequence"/>
</dbReference>
<dbReference type="EC" id="3.6.4.13" evidence="1"/>
<feature type="short sequence motif" description="Q motif" evidence="10">
    <location>
        <begin position="1"/>
        <end position="29"/>
    </location>
</feature>
<dbReference type="RefSeq" id="WP_066250854.1">
    <property type="nucleotide sequence ID" value="NZ_VSKL01000003.1"/>
</dbReference>
<evidence type="ECO:0000256" key="4">
    <source>
        <dbReference type="ARBA" id="ARBA00022801"/>
    </source>
</evidence>
<evidence type="ECO:0000256" key="3">
    <source>
        <dbReference type="ARBA" id="ARBA00022741"/>
    </source>
</evidence>
<dbReference type="GO" id="GO:0005829">
    <property type="term" value="C:cytosol"/>
    <property type="evidence" value="ECO:0007669"/>
    <property type="project" value="TreeGrafter"/>
</dbReference>
<keyword evidence="3 11" id="KW-0547">Nucleotide-binding</keyword>
<keyword evidence="4 11" id="KW-0378">Hydrolase</keyword>
<evidence type="ECO:0000256" key="9">
    <source>
        <dbReference type="ARBA" id="ARBA00074363"/>
    </source>
</evidence>
<feature type="region of interest" description="Disordered" evidence="12">
    <location>
        <begin position="372"/>
        <end position="433"/>
    </location>
</feature>
<feature type="compositionally biased region" description="Basic and acidic residues" evidence="12">
    <location>
        <begin position="406"/>
        <end position="420"/>
    </location>
</feature>
<evidence type="ECO:0000313" key="16">
    <source>
        <dbReference type="EMBL" id="TYB72809.1"/>
    </source>
</evidence>
<sequence>MSFKTLGLSDALLKAVSKQGYETPSPIQQKAIPAVLEGRDVLASAQTGTGKTAGFTLPLLQILSQTQTSNRRPIRALILTPTRELAAQVYENVKSYSEFTDLRALVIFGGVNQKPQVASLNRGVDILVATPGRLLDLQNQGVISLKQVEILVLDEADRMLDMGFLRDIERIMALMPAKRQNLLFSATFSKEIKKLASGILRKPVMVEATPENSTVDAITQKVYRVAKAKKTDLIIKLILDGNWNQVLVFTRTKHGANKLCKKMISSGITAAAIHGNKSQGARTKALAGFKSSKISVLVATDIAARGLDIPLLPHVINFELPNISEDYVHRIGRTGRAGASGEAISLVSADETTFLRDIEKLVGERIPVTILEGFEPDPNASTQPIKQGQGRSQQRSPKKSQSSSRKPSDNSSRKSSRSNESRSSNRRPKSRRD</sequence>
<keyword evidence="6 11" id="KW-0067">ATP-binding</keyword>
<dbReference type="InterPro" id="IPR027417">
    <property type="entry name" value="P-loop_NTPase"/>
</dbReference>
<evidence type="ECO:0000256" key="11">
    <source>
        <dbReference type="RuleBase" id="RU000492"/>
    </source>
</evidence>
<evidence type="ECO:0000256" key="8">
    <source>
        <dbReference type="ARBA" id="ARBA00047984"/>
    </source>
</evidence>
<dbReference type="SMART" id="SM00487">
    <property type="entry name" value="DEXDc"/>
    <property type="match status" value="1"/>
</dbReference>
<evidence type="ECO:0000313" key="17">
    <source>
        <dbReference type="Proteomes" id="UP000324358"/>
    </source>
</evidence>
<dbReference type="PROSITE" id="PS51195">
    <property type="entry name" value="Q_MOTIF"/>
    <property type="match status" value="1"/>
</dbReference>
<evidence type="ECO:0000256" key="2">
    <source>
        <dbReference type="ARBA" id="ARBA00022490"/>
    </source>
</evidence>
<dbReference type="PANTHER" id="PTHR47959">
    <property type="entry name" value="ATP-DEPENDENT RNA HELICASE RHLE-RELATED"/>
    <property type="match status" value="1"/>
</dbReference>
<proteinExistence type="inferred from homology"/>